<dbReference type="Proteomes" id="UP000258613">
    <property type="component" value="Chromosome"/>
</dbReference>
<reference evidence="1" key="3">
    <citation type="journal article" date="2019" name="Int. J. Syst. Evol. Microbiol.">
        <title>Natronolimnobius sulfurireducens sp. nov. and Halalkaliarchaeum desulfuricum gen. nov., sp. nov., the first sulfur-respiring alkaliphilic haloarchaea from hypersaline alkaline lakes.</title>
        <authorList>
            <person name="Sorokin D.Y."/>
            <person name="Yakimov M."/>
            <person name="Messina E."/>
            <person name="Merkel A.Y."/>
            <person name="Bale N.J."/>
            <person name="Sinninghe Damste J.S."/>
        </authorList>
    </citation>
    <scope>NUCLEOTIDE SEQUENCE</scope>
    <source>
        <strain evidence="2">AArc-Mg</strain>
        <strain evidence="1">AArc1</strain>
    </source>
</reference>
<dbReference type="RefSeq" id="WP_117365630.1">
    <property type="nucleotide sequence ID" value="NZ_CP024047.1"/>
</dbReference>
<proteinExistence type="predicted"/>
<keyword evidence="3" id="KW-1185">Reference proteome</keyword>
<dbReference type="AlphaFoldDB" id="A0A346PJN5"/>
<dbReference type="OrthoDB" id="163320at2157"/>
<organism evidence="1 4">
    <name type="scientific">Natrarchaeobaculum sulfurireducens</name>
    <dbReference type="NCBI Taxonomy" id="2044521"/>
    <lineage>
        <taxon>Archaea</taxon>
        <taxon>Methanobacteriati</taxon>
        <taxon>Methanobacteriota</taxon>
        <taxon>Stenosarchaea group</taxon>
        <taxon>Halobacteria</taxon>
        <taxon>Halobacteriales</taxon>
        <taxon>Natrialbaceae</taxon>
        <taxon>Natrarchaeobaculum</taxon>
    </lineage>
</organism>
<dbReference type="KEGG" id="nag:AArcMg_3496"/>
<dbReference type="EMBL" id="CP024047">
    <property type="protein sequence ID" value="AXR79730.1"/>
    <property type="molecule type" value="Genomic_DNA"/>
</dbReference>
<evidence type="ECO:0000313" key="4">
    <source>
        <dbReference type="Proteomes" id="UP000258707"/>
    </source>
</evidence>
<gene>
    <name evidence="1" type="ORF">AArc1_3437</name>
    <name evidence="2" type="ORF">AArcMg_3496</name>
</gene>
<dbReference type="KEGG" id="nan:AArc1_3437"/>
<accession>A0A346PJN5</accession>
<protein>
    <submittedName>
        <fullName evidence="1">Uncharacterized protein</fullName>
    </submittedName>
</protein>
<dbReference type="GeneID" id="37643981"/>
<sequence>MNRSRRDVLEFAAATATVAAFGLAGPSAVSAQDDDLLTYTDWLETDDSLEFVAVDWASVAEYVTDELEAAQPGEAVPTEYEADPMVAPVSEGMLSAYFVVGLDLAQYGLGGLLDEDAFDTTVEDVIQTAEMVVLAGDIQREEIDDRLTAEPELEFVRQLEQTDEVGDDDVYTPVEGNDVAIGVGDDALVVVDEVDEPTARLERAIEVSAGDDTRAVEASESLEWLVETAGDGDVVVGQYGDRVATADALVDMTYAELEDAEGIVSSLTVVDEETSTGEFAAIVDDPDEVALEDLLGISADEASVDVDGDRVTATGTWRADVTVTRLRGGAR</sequence>
<evidence type="ECO:0000313" key="3">
    <source>
        <dbReference type="Proteomes" id="UP000258613"/>
    </source>
</evidence>
<evidence type="ECO:0000313" key="1">
    <source>
        <dbReference type="EMBL" id="AXR79730.1"/>
    </source>
</evidence>
<dbReference type="PROSITE" id="PS51318">
    <property type="entry name" value="TAT"/>
    <property type="match status" value="1"/>
</dbReference>
<name>A0A346PJN5_9EURY</name>
<dbReference type="Proteomes" id="UP000258707">
    <property type="component" value="Chromosome"/>
</dbReference>
<evidence type="ECO:0000313" key="2">
    <source>
        <dbReference type="EMBL" id="AXR83470.1"/>
    </source>
</evidence>
<reference evidence="3" key="2">
    <citation type="submission" date="2018-02" db="EMBL/GenBank/DDBJ databases">
        <title>Phenotypic and genomic properties of facultatively anaerobic sulfur-reducing natronoarchaea from hypersaline soda lakes.</title>
        <authorList>
            <person name="Sorokin D.Y."/>
            <person name="Kublanov I.V."/>
            <person name="Roman P."/>
            <person name="Sinninghe Damste J.S."/>
            <person name="Golyshin P.N."/>
            <person name="Rojo D."/>
            <person name="Ciordia S."/>
            <person name="Mena M.D.C."/>
            <person name="Ferrer M."/>
            <person name="Messina E."/>
            <person name="Smedile F."/>
            <person name="La Spada G."/>
            <person name="La Cono V."/>
            <person name="Yakimov M.M."/>
        </authorList>
    </citation>
    <scope>NUCLEOTIDE SEQUENCE [LARGE SCALE GENOMIC DNA]</scope>
    <source>
        <strain evidence="3">AArc-Mg</strain>
    </source>
</reference>
<accession>A0A346PVC5</accession>
<reference evidence="4" key="1">
    <citation type="submission" date="2017-10" db="EMBL/GenBank/DDBJ databases">
        <title>Phenotypic and genomic properties of facultatively anaerobic sulfur-reducing natronoarchaea from hypersaline soda lakes.</title>
        <authorList>
            <person name="Sorokin D.Y."/>
            <person name="Kublanov I.V."/>
            <person name="Roman P."/>
            <person name="Sinninghe Damste J.S."/>
            <person name="Golyshin P.N."/>
            <person name="Rojo D."/>
            <person name="Ciordia S."/>
            <person name="Mena Md.C."/>
            <person name="Ferrer M."/>
            <person name="Messina E."/>
            <person name="Smedile F."/>
            <person name="La Spada G."/>
            <person name="La Cono V."/>
            <person name="Yakimov M.M."/>
        </authorList>
    </citation>
    <scope>NUCLEOTIDE SEQUENCE [LARGE SCALE GENOMIC DNA]</scope>
    <source>
        <strain evidence="4">AArc1</strain>
    </source>
</reference>
<dbReference type="InterPro" id="IPR006311">
    <property type="entry name" value="TAT_signal"/>
</dbReference>
<dbReference type="EMBL" id="CP027033">
    <property type="protein sequence ID" value="AXR83470.1"/>
    <property type="molecule type" value="Genomic_DNA"/>
</dbReference>